<feature type="transmembrane region" description="Helical" evidence="7">
    <location>
        <begin position="121"/>
        <end position="141"/>
    </location>
</feature>
<name>A0A2Z6AXG4_9BACT</name>
<sequence length="213" mass="22420">MGGLLQDVEFWGTIGLTLARGACGLVMALTAALILGIPAGLSPGFIRLLGPLVAALQSCPPVLWISLVLVWVGTGSAVPVVAVFASIFPILFINISQGCLSIDRRLLTMASLYKVSAARKLTHIILPGVTPALLAGLSYALSATWKVAAVAEYLGSGEGIGARIYWAYRMLDIPDLFAWALVLAGIGVGLEMSLVARLRNLAARFRTTTRESA</sequence>
<dbReference type="Gene3D" id="1.10.3720.10">
    <property type="entry name" value="MetI-like"/>
    <property type="match status" value="1"/>
</dbReference>
<dbReference type="AlphaFoldDB" id="A0A2Z6AXG4"/>
<dbReference type="EMBL" id="AP017378">
    <property type="protein sequence ID" value="BBD07944.1"/>
    <property type="molecule type" value="Genomic_DNA"/>
</dbReference>
<proteinExistence type="inferred from homology"/>
<dbReference type="InterPro" id="IPR035906">
    <property type="entry name" value="MetI-like_sf"/>
</dbReference>
<organism evidence="9 10">
    <name type="scientific">Desulfovibrio ferrophilus</name>
    <dbReference type="NCBI Taxonomy" id="241368"/>
    <lineage>
        <taxon>Bacteria</taxon>
        <taxon>Pseudomonadati</taxon>
        <taxon>Thermodesulfobacteriota</taxon>
        <taxon>Desulfovibrionia</taxon>
        <taxon>Desulfovibrionales</taxon>
        <taxon>Desulfovibrionaceae</taxon>
        <taxon>Desulfovibrio</taxon>
    </lineage>
</organism>
<feature type="transmembrane region" description="Helical" evidence="7">
    <location>
        <begin position="12"/>
        <end position="36"/>
    </location>
</feature>
<evidence type="ECO:0000259" key="8">
    <source>
        <dbReference type="PROSITE" id="PS50928"/>
    </source>
</evidence>
<dbReference type="Proteomes" id="UP000269883">
    <property type="component" value="Chromosome"/>
</dbReference>
<feature type="transmembrane region" description="Helical" evidence="7">
    <location>
        <begin position="78"/>
        <end position="100"/>
    </location>
</feature>
<keyword evidence="4 7" id="KW-0812">Transmembrane</keyword>
<keyword evidence="2 7" id="KW-0813">Transport</keyword>
<feature type="transmembrane region" description="Helical" evidence="7">
    <location>
        <begin position="48"/>
        <end position="72"/>
    </location>
</feature>
<dbReference type="GO" id="GO:0005886">
    <property type="term" value="C:plasma membrane"/>
    <property type="evidence" value="ECO:0007669"/>
    <property type="project" value="UniProtKB-SubCell"/>
</dbReference>
<evidence type="ECO:0000256" key="2">
    <source>
        <dbReference type="ARBA" id="ARBA00022448"/>
    </source>
</evidence>
<feature type="transmembrane region" description="Helical" evidence="7">
    <location>
        <begin position="176"/>
        <end position="196"/>
    </location>
</feature>
<evidence type="ECO:0000313" key="10">
    <source>
        <dbReference type="Proteomes" id="UP000269883"/>
    </source>
</evidence>
<keyword evidence="5 7" id="KW-1133">Transmembrane helix</keyword>
<accession>A0A2Z6AXG4</accession>
<keyword evidence="3" id="KW-1003">Cell membrane</keyword>
<evidence type="ECO:0000256" key="5">
    <source>
        <dbReference type="ARBA" id="ARBA00022989"/>
    </source>
</evidence>
<evidence type="ECO:0000256" key="3">
    <source>
        <dbReference type="ARBA" id="ARBA00022475"/>
    </source>
</evidence>
<evidence type="ECO:0000256" key="1">
    <source>
        <dbReference type="ARBA" id="ARBA00004651"/>
    </source>
</evidence>
<reference evidence="9 10" key="1">
    <citation type="journal article" date="2018" name="Sci. Adv.">
        <title>Multi-heme cytochromes provide a pathway for survival in energy-limited environments.</title>
        <authorList>
            <person name="Deng X."/>
            <person name="Dohmae N."/>
            <person name="Nealson K.H."/>
            <person name="Hashimoto K."/>
            <person name="Okamoto A."/>
        </authorList>
    </citation>
    <scope>NUCLEOTIDE SEQUENCE [LARGE SCALE GENOMIC DNA]</scope>
    <source>
        <strain evidence="9 10">IS5</strain>
    </source>
</reference>
<dbReference type="PANTHER" id="PTHR30151">
    <property type="entry name" value="ALKANE SULFONATE ABC TRANSPORTER-RELATED, MEMBRANE SUBUNIT"/>
    <property type="match status" value="1"/>
</dbReference>
<evidence type="ECO:0000256" key="4">
    <source>
        <dbReference type="ARBA" id="ARBA00022692"/>
    </source>
</evidence>
<keyword evidence="10" id="KW-1185">Reference proteome</keyword>
<dbReference type="PROSITE" id="PS50928">
    <property type="entry name" value="ABC_TM1"/>
    <property type="match status" value="1"/>
</dbReference>
<evidence type="ECO:0000256" key="6">
    <source>
        <dbReference type="ARBA" id="ARBA00023136"/>
    </source>
</evidence>
<protein>
    <submittedName>
        <fullName evidence="9">Binding-protein-dependent transport systems inner membrane component</fullName>
    </submittedName>
</protein>
<dbReference type="Pfam" id="PF00528">
    <property type="entry name" value="BPD_transp_1"/>
    <property type="match status" value="1"/>
</dbReference>
<dbReference type="GO" id="GO:0055085">
    <property type="term" value="P:transmembrane transport"/>
    <property type="evidence" value="ECO:0007669"/>
    <property type="project" value="InterPro"/>
</dbReference>
<keyword evidence="6 7" id="KW-0472">Membrane</keyword>
<evidence type="ECO:0000313" key="9">
    <source>
        <dbReference type="EMBL" id="BBD07944.1"/>
    </source>
</evidence>
<comment type="subcellular location">
    <subcellularLocation>
        <location evidence="1 7">Cell membrane</location>
        <topology evidence="1 7">Multi-pass membrane protein</topology>
    </subcellularLocation>
</comment>
<dbReference type="SUPFAM" id="SSF161098">
    <property type="entry name" value="MetI-like"/>
    <property type="match status" value="1"/>
</dbReference>
<gene>
    <name evidence="9" type="ORF">DFE_1218</name>
</gene>
<dbReference type="PANTHER" id="PTHR30151:SF0">
    <property type="entry name" value="ABC TRANSPORTER PERMEASE PROTEIN MJ0413-RELATED"/>
    <property type="match status" value="1"/>
</dbReference>
<feature type="domain" description="ABC transmembrane type-1" evidence="8">
    <location>
        <begin position="10"/>
        <end position="194"/>
    </location>
</feature>
<dbReference type="InterPro" id="IPR000515">
    <property type="entry name" value="MetI-like"/>
</dbReference>
<dbReference type="KEGG" id="dfl:DFE_1218"/>
<evidence type="ECO:0000256" key="7">
    <source>
        <dbReference type="RuleBase" id="RU363032"/>
    </source>
</evidence>
<comment type="similarity">
    <text evidence="7">Belongs to the binding-protein-dependent transport system permease family.</text>
</comment>